<dbReference type="Proteomes" id="UP000250179">
    <property type="component" value="Chromosome"/>
</dbReference>
<dbReference type="EMBL" id="CP014862">
    <property type="protein sequence ID" value="ASJ02198.1"/>
    <property type="molecule type" value="Genomic_DNA"/>
</dbReference>
<keyword evidence="1" id="KW-0812">Transmembrane</keyword>
<keyword evidence="1" id="KW-1133">Transmembrane helix</keyword>
<feature type="transmembrane region" description="Helical" evidence="1">
    <location>
        <begin position="144"/>
        <end position="165"/>
    </location>
</feature>
<keyword evidence="1" id="KW-0472">Membrane</keyword>
<dbReference type="GeneID" id="33319226"/>
<feature type="transmembrane region" description="Helical" evidence="1">
    <location>
        <begin position="114"/>
        <end position="132"/>
    </location>
</feature>
<organism evidence="2 3">
    <name type="scientific">Thermococcus profundus</name>
    <dbReference type="NCBI Taxonomy" id="49899"/>
    <lineage>
        <taxon>Archaea</taxon>
        <taxon>Methanobacteriati</taxon>
        <taxon>Methanobacteriota</taxon>
        <taxon>Thermococci</taxon>
        <taxon>Thermococcales</taxon>
        <taxon>Thermococcaceae</taxon>
        <taxon>Thermococcus</taxon>
    </lineage>
</organism>
<protein>
    <submittedName>
        <fullName evidence="2">Uncharacterized protein</fullName>
    </submittedName>
</protein>
<feature type="transmembrane region" description="Helical" evidence="1">
    <location>
        <begin position="201"/>
        <end position="221"/>
    </location>
</feature>
<gene>
    <name evidence="2" type="ORF">A3L09_02405</name>
</gene>
<evidence type="ECO:0000256" key="1">
    <source>
        <dbReference type="SAM" id="Phobius"/>
    </source>
</evidence>
<dbReference type="OrthoDB" id="102587at2157"/>
<name>A0A2Z2MJQ8_THEPR</name>
<feature type="transmembrane region" description="Helical" evidence="1">
    <location>
        <begin position="177"/>
        <end position="195"/>
    </location>
</feature>
<feature type="transmembrane region" description="Helical" evidence="1">
    <location>
        <begin position="37"/>
        <end position="54"/>
    </location>
</feature>
<dbReference type="RefSeq" id="WP_088857464.1">
    <property type="nucleotide sequence ID" value="NZ_CP014862.1"/>
</dbReference>
<evidence type="ECO:0000313" key="2">
    <source>
        <dbReference type="EMBL" id="ASJ02198.1"/>
    </source>
</evidence>
<feature type="transmembrane region" description="Helical" evidence="1">
    <location>
        <begin position="84"/>
        <end position="102"/>
    </location>
</feature>
<evidence type="ECO:0000313" key="3">
    <source>
        <dbReference type="Proteomes" id="UP000250179"/>
    </source>
</evidence>
<feature type="transmembrane region" description="Helical" evidence="1">
    <location>
        <begin position="7"/>
        <end position="25"/>
    </location>
</feature>
<keyword evidence="3" id="KW-1185">Reference proteome</keyword>
<accession>A0A2Z2MJQ8</accession>
<sequence length="338" mass="37724">MKFRFTAGLAVFPILTVVSLFIFTQPPLDAYSGLQTPLLYLFGVLSLASLAGAFDLPVIPGLLRGLAVSMFVYTYPTYPPYDPSRLHFQTGLAVLIFGSVLAKEASQTPRKFDLLVRGVGLFVAFLGLSQLLKDMGAPPWLSSIFFYLGFAPLVVYSLGFGEALLGGDYIEKRAKGLIIAFVLIALYVGGRDYLRELFPEIAFLIDLALFVAVSVVVLLIVGRYFMGSDLEPFLLGEWEKHEARVKIVKDEALREAKNAIDEFVVRKNKLPLIAYLSYYGSRAYGSPDALMEVIKPLVEYEGTSYSSLTPGWLVKKYERQDMERRIRIVEEIIGRLRG</sequence>
<dbReference type="AlphaFoldDB" id="A0A2Z2MJQ8"/>
<reference evidence="2 3" key="1">
    <citation type="submission" date="2016-03" db="EMBL/GenBank/DDBJ databases">
        <title>Complete genome sequence of Thermococcus profundus strain DT5432.</title>
        <authorList>
            <person name="Oger P.M."/>
        </authorList>
    </citation>
    <scope>NUCLEOTIDE SEQUENCE [LARGE SCALE GENOMIC DNA]</scope>
    <source>
        <strain evidence="2 3">DT 5432</strain>
    </source>
</reference>
<dbReference type="KEGG" id="tprf:A3L09_02405"/>
<proteinExistence type="predicted"/>